<dbReference type="Gene3D" id="3.40.50.1820">
    <property type="entry name" value="alpha/beta hydrolase"/>
    <property type="match status" value="1"/>
</dbReference>
<dbReference type="InterPro" id="IPR050266">
    <property type="entry name" value="AB_hydrolase_sf"/>
</dbReference>
<dbReference type="InterPro" id="IPR000073">
    <property type="entry name" value="AB_hydrolase_1"/>
</dbReference>
<evidence type="ECO:0000313" key="3">
    <source>
        <dbReference type="Proteomes" id="UP001501536"/>
    </source>
</evidence>
<name>A0ABP7CQH7_9MICC</name>
<dbReference type="SUPFAM" id="SSF53474">
    <property type="entry name" value="alpha/beta-Hydrolases"/>
    <property type="match status" value="1"/>
</dbReference>
<feature type="domain" description="AB hydrolase-1" evidence="1">
    <location>
        <begin position="25"/>
        <end position="152"/>
    </location>
</feature>
<reference evidence="3" key="1">
    <citation type="journal article" date="2019" name="Int. J. Syst. Evol. Microbiol.">
        <title>The Global Catalogue of Microorganisms (GCM) 10K type strain sequencing project: providing services to taxonomists for standard genome sequencing and annotation.</title>
        <authorList>
            <consortium name="The Broad Institute Genomics Platform"/>
            <consortium name="The Broad Institute Genome Sequencing Center for Infectious Disease"/>
            <person name="Wu L."/>
            <person name="Ma J."/>
        </authorList>
    </citation>
    <scope>NUCLEOTIDE SEQUENCE [LARGE SCALE GENOMIC DNA]</scope>
    <source>
        <strain evidence="3">JCM 16961</strain>
    </source>
</reference>
<dbReference type="Proteomes" id="UP001501536">
    <property type="component" value="Unassembled WGS sequence"/>
</dbReference>
<keyword evidence="3" id="KW-1185">Reference proteome</keyword>
<organism evidence="2 3">
    <name type="scientific">Zhihengliuella alba</name>
    <dbReference type="NCBI Taxonomy" id="547018"/>
    <lineage>
        <taxon>Bacteria</taxon>
        <taxon>Bacillati</taxon>
        <taxon>Actinomycetota</taxon>
        <taxon>Actinomycetes</taxon>
        <taxon>Micrococcales</taxon>
        <taxon>Micrococcaceae</taxon>
        <taxon>Zhihengliuella</taxon>
    </lineage>
</organism>
<dbReference type="EMBL" id="BAABCJ010000001">
    <property type="protein sequence ID" value="GAA3692822.1"/>
    <property type="molecule type" value="Genomic_DNA"/>
</dbReference>
<dbReference type="RefSeq" id="WP_425582899.1">
    <property type="nucleotide sequence ID" value="NZ_BAABCJ010000001.1"/>
</dbReference>
<sequence>MPAVTDVPQLTAHVFAPEGAETGRPVLLIHGFASSTELNWVATGWVKYLNDAGRRVVAVDLPGHGQTPLDGPDASAPVPSLLRAGIRRAALEALGHGGDVTAAGTDGRAAATEGLVDVVGYSFGARLAWGLAADYPELVHQLVLGGAAATDPLADFDVPEARAVLASGDDAARMSDPVSDALLQMAQLVPSNDVDALLRVIEAVGAEPFTPGQSVPQQPVLLVAGQRDELAETMPRLTELARGAGGAEELWLPARTHSNAVTSRAFKQAALEHFAS</sequence>
<dbReference type="Pfam" id="PF00561">
    <property type="entry name" value="Abhydrolase_1"/>
    <property type="match status" value="1"/>
</dbReference>
<keyword evidence="2" id="KW-0378">Hydrolase</keyword>
<dbReference type="PANTHER" id="PTHR43798">
    <property type="entry name" value="MONOACYLGLYCEROL LIPASE"/>
    <property type="match status" value="1"/>
</dbReference>
<accession>A0ABP7CQH7</accession>
<protein>
    <submittedName>
        <fullName evidence="2">Alpha/beta hydrolase</fullName>
    </submittedName>
</protein>
<evidence type="ECO:0000259" key="1">
    <source>
        <dbReference type="Pfam" id="PF00561"/>
    </source>
</evidence>
<dbReference type="PANTHER" id="PTHR43798:SF33">
    <property type="entry name" value="HYDROLASE, PUTATIVE (AFU_ORTHOLOGUE AFUA_2G14860)-RELATED"/>
    <property type="match status" value="1"/>
</dbReference>
<dbReference type="GO" id="GO:0016787">
    <property type="term" value="F:hydrolase activity"/>
    <property type="evidence" value="ECO:0007669"/>
    <property type="project" value="UniProtKB-KW"/>
</dbReference>
<evidence type="ECO:0000313" key="2">
    <source>
        <dbReference type="EMBL" id="GAA3692822.1"/>
    </source>
</evidence>
<gene>
    <name evidence="2" type="ORF">GCM10022377_01620</name>
</gene>
<comment type="caution">
    <text evidence="2">The sequence shown here is derived from an EMBL/GenBank/DDBJ whole genome shotgun (WGS) entry which is preliminary data.</text>
</comment>
<proteinExistence type="predicted"/>
<dbReference type="InterPro" id="IPR029058">
    <property type="entry name" value="AB_hydrolase_fold"/>
</dbReference>